<feature type="transmembrane region" description="Helical" evidence="1">
    <location>
        <begin position="414"/>
        <end position="432"/>
    </location>
</feature>
<sequence length="508" mass="52846">MRHPGLLVRLLLGTLLLAAPAMLNRQPLLYEDIFAYLRGPAVLLAQAGGPRFQNAWSRMGPPASETAAAAPAPVAPPVAAPPAATPAEKAERHIEAGRSIYWGSLAYLGWFAGGFWGLVVLQAALVAWLLDLLLLRLLRLGPGWYAGALSGLTLATPLPLYIAYVMPDLFAALGILGAGLLLGFWGALRQGERLALLLLTAFAAMAHASHLLTLAALLALGTGAALLGRLPAPRRAPLLGLAACVAAGVAGEVAFGQAVTLALGQAPLRLPHLAGHLIEMGPGLDLLRAECGAAPAPFALCAYLDRLPVDWVSFLFDSDPARGVFGAADAATKRLISAEQTRFALAALAHDPWGTATGLLRDGLEQVVTFATPDVIYTPKRLDFFAHYFPASLAEAAPFTLLQTHPWIASAQAALSYLSTALALAVTGLALARPGPAGRDPAWAGLATLAWVVLAGLVVNGVVCGVLASPYGRFQARVIWLLPLVAIALVGLRLRASARRPVAALGAA</sequence>
<feature type="transmembrane region" description="Helical" evidence="1">
    <location>
        <begin position="195"/>
        <end position="218"/>
    </location>
</feature>
<feature type="transmembrane region" description="Helical" evidence="1">
    <location>
        <begin position="142"/>
        <end position="163"/>
    </location>
</feature>
<evidence type="ECO:0000256" key="1">
    <source>
        <dbReference type="SAM" id="Phobius"/>
    </source>
</evidence>
<reference evidence="2 3" key="1">
    <citation type="journal article" date="2020" name="Microorganisms">
        <title>Osmotic Adaptation and Compatible Solute Biosynthesis of Phototrophic Bacteria as Revealed from Genome Analyses.</title>
        <authorList>
            <person name="Imhoff J.F."/>
            <person name="Rahn T."/>
            <person name="Kunzel S."/>
            <person name="Keller A."/>
            <person name="Neulinger S.C."/>
        </authorList>
    </citation>
    <scope>NUCLEOTIDE SEQUENCE [LARGE SCALE GENOMIC DNA]</scope>
    <source>
        <strain evidence="2 3">DSM 15382</strain>
    </source>
</reference>
<feature type="transmembrane region" description="Helical" evidence="1">
    <location>
        <begin position="238"/>
        <end position="263"/>
    </location>
</feature>
<gene>
    <name evidence="2" type="ORF">CKO45_17270</name>
</gene>
<feature type="transmembrane region" description="Helical" evidence="1">
    <location>
        <begin position="444"/>
        <end position="468"/>
    </location>
</feature>
<keyword evidence="3" id="KW-1185">Reference proteome</keyword>
<keyword evidence="1" id="KW-0812">Transmembrane</keyword>
<feature type="transmembrane region" description="Helical" evidence="1">
    <location>
        <begin position="169"/>
        <end position="188"/>
    </location>
</feature>
<name>A0ABS1CZP0_9PROT</name>
<accession>A0ABS1CZP0</accession>
<evidence type="ECO:0000313" key="3">
    <source>
        <dbReference type="Proteomes" id="UP000697995"/>
    </source>
</evidence>
<keyword evidence="1" id="KW-0472">Membrane</keyword>
<feature type="transmembrane region" description="Helical" evidence="1">
    <location>
        <begin position="474"/>
        <end position="492"/>
    </location>
</feature>
<dbReference type="RefSeq" id="WP_200305872.1">
    <property type="nucleotide sequence ID" value="NZ_NRSG01000138.1"/>
</dbReference>
<proteinExistence type="predicted"/>
<dbReference type="EMBL" id="NRSG01000138">
    <property type="protein sequence ID" value="MBK1659982.1"/>
    <property type="molecule type" value="Genomic_DNA"/>
</dbReference>
<comment type="caution">
    <text evidence="2">The sequence shown here is derived from an EMBL/GenBank/DDBJ whole genome shotgun (WGS) entry which is preliminary data.</text>
</comment>
<keyword evidence="1" id="KW-1133">Transmembrane helix</keyword>
<organism evidence="2 3">
    <name type="scientific">Paracraurococcus ruber</name>
    <dbReference type="NCBI Taxonomy" id="77675"/>
    <lineage>
        <taxon>Bacteria</taxon>
        <taxon>Pseudomonadati</taxon>
        <taxon>Pseudomonadota</taxon>
        <taxon>Alphaproteobacteria</taxon>
        <taxon>Acetobacterales</taxon>
        <taxon>Roseomonadaceae</taxon>
        <taxon>Paracraurococcus</taxon>
    </lineage>
</organism>
<dbReference type="Proteomes" id="UP000697995">
    <property type="component" value="Unassembled WGS sequence"/>
</dbReference>
<feature type="transmembrane region" description="Helical" evidence="1">
    <location>
        <begin position="107"/>
        <end position="130"/>
    </location>
</feature>
<protein>
    <submittedName>
        <fullName evidence="2">Uncharacterized protein</fullName>
    </submittedName>
</protein>
<evidence type="ECO:0000313" key="2">
    <source>
        <dbReference type="EMBL" id="MBK1659982.1"/>
    </source>
</evidence>